<reference evidence="1" key="1">
    <citation type="submission" date="2015-12" db="EMBL/GenBank/DDBJ databases">
        <title>Gene expression during late stages of embryo sac development: a critical building block for successful pollen-pistil interactions.</title>
        <authorList>
            <person name="Liu Y."/>
            <person name="Joly V."/>
            <person name="Sabar M."/>
            <person name="Matton D.P."/>
        </authorList>
    </citation>
    <scope>NUCLEOTIDE SEQUENCE</scope>
</reference>
<sequence>MTYDRIIEIKKQSFWCLHDLKDCQILVRNSSRLCFTYQTLPTRKGKKLFTSPPWEEINPMLRNCNPSTTRISKGTFT</sequence>
<accession>A0A0V0HQE5</accession>
<organism evidence="1">
    <name type="scientific">Solanum chacoense</name>
    <name type="common">Chaco potato</name>
    <dbReference type="NCBI Taxonomy" id="4108"/>
    <lineage>
        <taxon>Eukaryota</taxon>
        <taxon>Viridiplantae</taxon>
        <taxon>Streptophyta</taxon>
        <taxon>Embryophyta</taxon>
        <taxon>Tracheophyta</taxon>
        <taxon>Spermatophyta</taxon>
        <taxon>Magnoliopsida</taxon>
        <taxon>eudicotyledons</taxon>
        <taxon>Gunneridae</taxon>
        <taxon>Pentapetalae</taxon>
        <taxon>asterids</taxon>
        <taxon>lamiids</taxon>
        <taxon>Solanales</taxon>
        <taxon>Solanaceae</taxon>
        <taxon>Solanoideae</taxon>
        <taxon>Solaneae</taxon>
        <taxon>Solanum</taxon>
    </lineage>
</organism>
<name>A0A0V0HQE5_SOLCH</name>
<protein>
    <submittedName>
        <fullName evidence="1">Putative ovule protein</fullName>
    </submittedName>
</protein>
<proteinExistence type="predicted"/>
<evidence type="ECO:0000313" key="1">
    <source>
        <dbReference type="EMBL" id="JAP22250.1"/>
    </source>
</evidence>
<dbReference type="AlphaFoldDB" id="A0A0V0HQE5"/>
<dbReference type="EMBL" id="GEDG01016776">
    <property type="protein sequence ID" value="JAP22250.1"/>
    <property type="molecule type" value="Transcribed_RNA"/>
</dbReference>